<feature type="compositionally biased region" description="Basic residues" evidence="1">
    <location>
        <begin position="208"/>
        <end position="222"/>
    </location>
</feature>
<evidence type="ECO:0000313" key="3">
    <source>
        <dbReference type="Proteomes" id="UP000019335"/>
    </source>
</evidence>
<dbReference type="AlphaFoldDB" id="W7TB77"/>
<feature type="compositionally biased region" description="Basic and acidic residues" evidence="1">
    <location>
        <begin position="232"/>
        <end position="244"/>
    </location>
</feature>
<accession>W7TB77</accession>
<feature type="compositionally biased region" description="Basic and acidic residues" evidence="1">
    <location>
        <begin position="116"/>
        <end position="135"/>
    </location>
</feature>
<proteinExistence type="predicted"/>
<dbReference type="Proteomes" id="UP000019335">
    <property type="component" value="Chromosome 17"/>
</dbReference>
<sequence>MKAFLRPEYAKRTKLPWLHVFVCCLGVFCLLPDIKAFSPCLHLPGSSFLPTVLEPQARLGGRGRRIRVGTCLQCENYEHGAHGAVQSSHEGQTDHVCQGKPALTCNEDPVVTKKGEKRGLDRVRSSKGLPGREEGEGGNVVELLKASSAVLLAAIGPNPWDRGLGINPTPPSALAMWGPYVGTLLFLTFGMRGLEPLKRFLYDRQKRRKQAKKAAQKPKKNQYYRTPSRLYDLAKAKLEQRQEGGTEAGAEGGRAGGRELQ</sequence>
<evidence type="ECO:0000313" key="2">
    <source>
        <dbReference type="EMBL" id="EWM23447.1"/>
    </source>
</evidence>
<name>W7TB77_9STRA</name>
<protein>
    <submittedName>
        <fullName evidence="2">Uncharacterized protein</fullName>
    </submittedName>
</protein>
<feature type="region of interest" description="Disordered" evidence="1">
    <location>
        <begin position="208"/>
        <end position="261"/>
    </location>
</feature>
<evidence type="ECO:0000256" key="1">
    <source>
        <dbReference type="SAM" id="MobiDB-lite"/>
    </source>
</evidence>
<organism evidence="2 3">
    <name type="scientific">Nannochloropsis gaditana</name>
    <dbReference type="NCBI Taxonomy" id="72520"/>
    <lineage>
        <taxon>Eukaryota</taxon>
        <taxon>Sar</taxon>
        <taxon>Stramenopiles</taxon>
        <taxon>Ochrophyta</taxon>
        <taxon>Eustigmatophyceae</taxon>
        <taxon>Eustigmatales</taxon>
        <taxon>Monodopsidaceae</taxon>
        <taxon>Nannochloropsis</taxon>
    </lineage>
</organism>
<keyword evidence="3" id="KW-1185">Reference proteome</keyword>
<reference evidence="2 3" key="1">
    <citation type="journal article" date="2014" name="Mol. Plant">
        <title>Chromosome Scale Genome Assembly and Transcriptome Profiling of Nannochloropsis gaditana in Nitrogen Depletion.</title>
        <authorList>
            <person name="Corteggiani Carpinelli E."/>
            <person name="Telatin A."/>
            <person name="Vitulo N."/>
            <person name="Forcato C."/>
            <person name="D'Angelo M."/>
            <person name="Schiavon R."/>
            <person name="Vezzi A."/>
            <person name="Giacometti G.M."/>
            <person name="Morosinotto T."/>
            <person name="Valle G."/>
        </authorList>
    </citation>
    <scope>NUCLEOTIDE SEQUENCE [LARGE SCALE GENOMIC DNA]</scope>
    <source>
        <strain evidence="2 3">B-31</strain>
    </source>
</reference>
<gene>
    <name evidence="2" type="ORF">Naga_101389g1</name>
</gene>
<comment type="caution">
    <text evidence="2">The sequence shown here is derived from an EMBL/GenBank/DDBJ whole genome shotgun (WGS) entry which is preliminary data.</text>
</comment>
<feature type="region of interest" description="Disordered" evidence="1">
    <location>
        <begin position="116"/>
        <end position="136"/>
    </location>
</feature>
<feature type="compositionally biased region" description="Gly residues" evidence="1">
    <location>
        <begin position="246"/>
        <end position="255"/>
    </location>
</feature>
<dbReference type="EMBL" id="AZIL01001663">
    <property type="protein sequence ID" value="EWM23447.1"/>
    <property type="molecule type" value="Genomic_DNA"/>
</dbReference>